<evidence type="ECO:0000313" key="3">
    <source>
        <dbReference type="Proteomes" id="UP000011724"/>
    </source>
</evidence>
<evidence type="ECO:0000313" key="2">
    <source>
        <dbReference type="EMBL" id="CCH49194.1"/>
    </source>
</evidence>
<dbReference type="STRING" id="1322246.BN4_11959"/>
<dbReference type="EMBL" id="FO203427">
    <property type="protein sequence ID" value="CCH49194.1"/>
    <property type="molecule type" value="Genomic_DNA"/>
</dbReference>
<dbReference type="Pfam" id="PF08668">
    <property type="entry name" value="HDOD"/>
    <property type="match status" value="1"/>
</dbReference>
<dbReference type="PATRIC" id="fig|879567.3.peg.2077"/>
<dbReference type="Proteomes" id="UP000011724">
    <property type="component" value="Chromosome"/>
</dbReference>
<dbReference type="CDD" id="cd00077">
    <property type="entry name" value="HDc"/>
    <property type="match status" value="1"/>
</dbReference>
<reference evidence="3" key="2">
    <citation type="journal article" date="2013" name="Stand. Genomic Sci.">
        <title>Complete genome sequence of Desulfocapsa sulfexigens, a marine deltaproteobacterium specialized in disproportionating inorganic sulfur compounds.</title>
        <authorList>
            <person name="Finster K.W."/>
            <person name="Kjeldsen K.U."/>
            <person name="Kube M."/>
            <person name="Reinhardt R."/>
            <person name="Mussmann M."/>
            <person name="Amann R."/>
            <person name="Schreiber L."/>
        </authorList>
    </citation>
    <scope>NUCLEOTIDE SEQUENCE [LARGE SCALE GENOMIC DNA]</scope>
    <source>
        <strain evidence="3">DSM 10523 / SB164P1</strain>
    </source>
</reference>
<organism evidence="2 3">
    <name type="scientific">Pseudodesulfovibrio piezophilus (strain DSM 21447 / JCM 15486 / C1TLV30)</name>
    <name type="common">Desulfovibrio piezophilus</name>
    <dbReference type="NCBI Taxonomy" id="1322246"/>
    <lineage>
        <taxon>Bacteria</taxon>
        <taxon>Pseudomonadati</taxon>
        <taxon>Thermodesulfobacteriota</taxon>
        <taxon>Desulfovibrionia</taxon>
        <taxon>Desulfovibrionales</taxon>
        <taxon>Desulfovibrionaceae</taxon>
    </lineage>
</organism>
<dbReference type="InterPro" id="IPR013976">
    <property type="entry name" value="HDOD"/>
</dbReference>
<keyword evidence="3" id="KW-1185">Reference proteome</keyword>
<feature type="domain" description="HDOD" evidence="1">
    <location>
        <begin position="153"/>
        <end position="348"/>
    </location>
</feature>
<dbReference type="OrthoDB" id="9803649at2"/>
<dbReference type="SUPFAM" id="SSF109604">
    <property type="entry name" value="HD-domain/PDEase-like"/>
    <property type="match status" value="1"/>
</dbReference>
<dbReference type="RefSeq" id="WP_015415238.1">
    <property type="nucleotide sequence ID" value="NC_020409.1"/>
</dbReference>
<dbReference type="AlphaFoldDB" id="M1WQU7"/>
<dbReference type="PANTHER" id="PTHR33525:SF3">
    <property type="entry name" value="RIBONUCLEASE Y"/>
    <property type="match status" value="1"/>
</dbReference>
<dbReference type="Gene3D" id="1.10.3210.10">
    <property type="entry name" value="Hypothetical protein af1432"/>
    <property type="match status" value="1"/>
</dbReference>
<evidence type="ECO:0000259" key="1">
    <source>
        <dbReference type="PROSITE" id="PS51833"/>
    </source>
</evidence>
<dbReference type="InterPro" id="IPR003607">
    <property type="entry name" value="HD/PDEase_dom"/>
</dbReference>
<protein>
    <submittedName>
        <fullName evidence="2">Putative signal transduction protein</fullName>
    </submittedName>
</protein>
<proteinExistence type="predicted"/>
<dbReference type="eggNOG" id="COG1639">
    <property type="taxonomic scope" value="Bacteria"/>
</dbReference>
<dbReference type="BioCyc" id="DPIE1322246:BN4_RS09830-MONOMER"/>
<sequence>MPKMNIETIEPGMVLAEDLTTAEGRMLLPRGAIITEAHIRTCRVWGVVEIAIQGDDEENNVVPTRLEELDPEVLDACKIMAAQRFVLNPTTHPAVKEMAKLYVLRQARDLNVERAQWMLAATPHDDTVDFFSEEVEEDHKINLNTVVQEELDLASLPNIFFQISESLKNPMSSAAYVAEIISKDVALSARLLKMVNTPFYGFPSKVDTLSRAVTIVGTNQLTNLALGVSVISAFDDIPEEFFTLKEFWMHSITCGIVARLLAGKAGVEGDEKFFVAGLLHDVGRLVMLKNHPKASTNVLRPAKVGRRALVDVERSIWGCTHAEIGGRILKAWRLPAFLEVLIHHHHDPMEASMPKETAIIHLADFITHGLGIGASGASLVPEINASAWKLLDISVAELSLIARQAERQANDVLAAFFPDKTESGRV</sequence>
<dbReference type="PANTHER" id="PTHR33525">
    <property type="match status" value="1"/>
</dbReference>
<accession>M1WQU7</accession>
<dbReference type="InterPro" id="IPR052340">
    <property type="entry name" value="RNase_Y/CdgJ"/>
</dbReference>
<dbReference type="PROSITE" id="PS51833">
    <property type="entry name" value="HDOD"/>
    <property type="match status" value="1"/>
</dbReference>
<dbReference type="KEGG" id="dpi:BN4_11959"/>
<gene>
    <name evidence="2" type="ordered locus">BN4_11959</name>
</gene>
<reference evidence="2 3" key="1">
    <citation type="journal article" date="2013" name="PLoS ONE">
        <title>The first genomic and proteomic characterization of a deep-sea sulfate reducer: insights into the piezophilic lifestyle of Desulfovibrio piezophilus.</title>
        <authorList>
            <person name="Pradel N."/>
            <person name="Ji B."/>
            <person name="Gimenez G."/>
            <person name="Talla E."/>
            <person name="Lenoble P."/>
            <person name="Garel M."/>
            <person name="Tamburini C."/>
            <person name="Fourquet P."/>
            <person name="Lebrun R."/>
            <person name="Bertin P."/>
            <person name="Denis Y."/>
            <person name="Pophillat M."/>
            <person name="Barbe V."/>
            <person name="Ollivier B."/>
            <person name="Dolla A."/>
        </authorList>
    </citation>
    <scope>NUCLEOTIDE SEQUENCE [LARGE SCALE GENOMIC DNA]</scope>
    <source>
        <strain evidence="3">DSM 10523 / SB164P1</strain>
    </source>
</reference>
<dbReference type="HOGENOM" id="CLU_048246_4_1_7"/>
<name>M1WQU7_PSEP2</name>